<comment type="caution">
    <text evidence="8">The sequence shown here is derived from an EMBL/GenBank/DDBJ whole genome shotgun (WGS) entry which is preliminary data.</text>
</comment>
<dbReference type="PROSITE" id="PS50294">
    <property type="entry name" value="WD_REPEATS_REGION"/>
    <property type="match status" value="1"/>
</dbReference>
<gene>
    <name evidence="8" type="ORF">PENANT_c006G01942</name>
</gene>
<dbReference type="Proteomes" id="UP000191672">
    <property type="component" value="Unassembled WGS sequence"/>
</dbReference>
<evidence type="ECO:0000256" key="2">
    <source>
        <dbReference type="ARBA" id="ARBA00022490"/>
    </source>
</evidence>
<keyword evidence="2" id="KW-0963">Cytoplasm</keyword>
<dbReference type="InterPro" id="IPR011044">
    <property type="entry name" value="Quino_amine_DH_bsu"/>
</dbReference>
<reference evidence="9" key="1">
    <citation type="journal article" date="2017" name="Nat. Microbiol.">
        <title>Global analysis of biosynthetic gene clusters reveals vast potential of secondary metabolite production in Penicillium species.</title>
        <authorList>
            <person name="Nielsen J.C."/>
            <person name="Grijseels S."/>
            <person name="Prigent S."/>
            <person name="Ji B."/>
            <person name="Dainat J."/>
            <person name="Nielsen K.F."/>
            <person name="Frisvad J.C."/>
            <person name="Workman M."/>
            <person name="Nielsen J."/>
        </authorList>
    </citation>
    <scope>NUCLEOTIDE SEQUENCE [LARGE SCALE GENOMIC DNA]</scope>
    <source>
        <strain evidence="9">IBT 31811</strain>
    </source>
</reference>
<dbReference type="SMART" id="SM00320">
    <property type="entry name" value="WD40"/>
    <property type="match status" value="9"/>
</dbReference>
<dbReference type="EMBL" id="MDYN01000006">
    <property type="protein sequence ID" value="OQD87179.1"/>
    <property type="molecule type" value="Genomic_DNA"/>
</dbReference>
<dbReference type="PANTHER" id="PTHR14344">
    <property type="entry name" value="WD REPEAT PROTEIN"/>
    <property type="match status" value="1"/>
</dbReference>
<dbReference type="GO" id="GO:0030488">
    <property type="term" value="P:tRNA methylation"/>
    <property type="evidence" value="ECO:0007669"/>
    <property type="project" value="TreeGrafter"/>
</dbReference>
<dbReference type="PROSITE" id="PS50082">
    <property type="entry name" value="WD_REPEATS_2"/>
    <property type="match status" value="2"/>
</dbReference>
<dbReference type="SUPFAM" id="SSF50969">
    <property type="entry name" value="YVTN repeat-like/Quinoprotein amine dehydrogenase"/>
    <property type="match status" value="1"/>
</dbReference>
<comment type="similarity">
    <text evidence="6">Belongs to the WD repeat WDR6 family.</text>
</comment>
<dbReference type="SUPFAM" id="SSF50978">
    <property type="entry name" value="WD40 repeat-like"/>
    <property type="match status" value="2"/>
</dbReference>
<evidence type="ECO:0000256" key="4">
    <source>
        <dbReference type="ARBA" id="ARBA00022694"/>
    </source>
</evidence>
<feature type="repeat" description="WD" evidence="7">
    <location>
        <begin position="822"/>
        <end position="856"/>
    </location>
</feature>
<dbReference type="PROSITE" id="PS00678">
    <property type="entry name" value="WD_REPEATS_1"/>
    <property type="match status" value="1"/>
</dbReference>
<accession>A0A1V6QDA0</accession>
<keyword evidence="5" id="KW-0677">Repeat</keyword>
<comment type="subcellular location">
    <subcellularLocation>
        <location evidence="1">Cytoplasm</location>
    </subcellularLocation>
</comment>
<dbReference type="Pfam" id="PF00400">
    <property type="entry name" value="WD40"/>
    <property type="match status" value="2"/>
</dbReference>
<dbReference type="InterPro" id="IPR015943">
    <property type="entry name" value="WD40/YVTN_repeat-like_dom_sf"/>
</dbReference>
<evidence type="ECO:0000256" key="3">
    <source>
        <dbReference type="ARBA" id="ARBA00022574"/>
    </source>
</evidence>
<dbReference type="InterPro" id="IPR019775">
    <property type="entry name" value="WD40_repeat_CS"/>
</dbReference>
<keyword evidence="3 7" id="KW-0853">WD repeat</keyword>
<dbReference type="Gene3D" id="3.40.50.1110">
    <property type="entry name" value="SGNH hydrolase"/>
    <property type="match status" value="1"/>
</dbReference>
<evidence type="ECO:0000256" key="1">
    <source>
        <dbReference type="ARBA" id="ARBA00004496"/>
    </source>
</evidence>
<dbReference type="GO" id="GO:0016788">
    <property type="term" value="F:hydrolase activity, acting on ester bonds"/>
    <property type="evidence" value="ECO:0007669"/>
    <property type="project" value="InterPro"/>
</dbReference>
<evidence type="ECO:0000313" key="9">
    <source>
        <dbReference type="Proteomes" id="UP000191672"/>
    </source>
</evidence>
<dbReference type="InterPro" id="IPR001087">
    <property type="entry name" value="GDSL"/>
</dbReference>
<evidence type="ECO:0000256" key="7">
    <source>
        <dbReference type="PROSITE-ProRule" id="PRU00221"/>
    </source>
</evidence>
<feature type="repeat" description="WD" evidence="7">
    <location>
        <begin position="216"/>
        <end position="266"/>
    </location>
</feature>
<keyword evidence="9" id="KW-1185">Reference proteome</keyword>
<keyword evidence="4" id="KW-0819">tRNA processing</keyword>
<dbReference type="CDD" id="cd01846">
    <property type="entry name" value="fatty_acyltransferase_like"/>
    <property type="match status" value="1"/>
</dbReference>
<dbReference type="Pfam" id="PF00657">
    <property type="entry name" value="Lipase_GDSL"/>
    <property type="match status" value="1"/>
</dbReference>
<dbReference type="PANTHER" id="PTHR14344:SF3">
    <property type="entry name" value="WD REPEAT-CONTAINING PROTEIN 6"/>
    <property type="match status" value="1"/>
</dbReference>
<dbReference type="InterPro" id="IPR036322">
    <property type="entry name" value="WD40_repeat_dom_sf"/>
</dbReference>
<dbReference type="InterPro" id="IPR036514">
    <property type="entry name" value="SGNH_hydro_sf"/>
</dbReference>
<proteinExistence type="inferred from homology"/>
<dbReference type="InterPro" id="IPR051973">
    <property type="entry name" value="tRNA_Anticodon_Mtase-Reg"/>
</dbReference>
<dbReference type="GO" id="GO:0005737">
    <property type="term" value="C:cytoplasm"/>
    <property type="evidence" value="ECO:0007669"/>
    <property type="project" value="UniProtKB-SubCell"/>
</dbReference>
<dbReference type="Gene3D" id="2.130.10.10">
    <property type="entry name" value="YVTN repeat-like/Quinoprotein amine dehydrogenase"/>
    <property type="match status" value="4"/>
</dbReference>
<organism evidence="8 9">
    <name type="scientific">Penicillium antarcticum</name>
    <dbReference type="NCBI Taxonomy" id="416450"/>
    <lineage>
        <taxon>Eukaryota</taxon>
        <taxon>Fungi</taxon>
        <taxon>Dikarya</taxon>
        <taxon>Ascomycota</taxon>
        <taxon>Pezizomycotina</taxon>
        <taxon>Eurotiomycetes</taxon>
        <taxon>Eurotiomycetidae</taxon>
        <taxon>Eurotiales</taxon>
        <taxon>Aspergillaceae</taxon>
        <taxon>Penicillium</taxon>
    </lineage>
</organism>
<dbReference type="STRING" id="416450.A0A1V6QDA0"/>
<dbReference type="InterPro" id="IPR001680">
    <property type="entry name" value="WD40_rpt"/>
</dbReference>
<name>A0A1V6QDA0_9EURO</name>
<evidence type="ECO:0000256" key="6">
    <source>
        <dbReference type="ARBA" id="ARBA00038255"/>
    </source>
</evidence>
<evidence type="ECO:0000256" key="5">
    <source>
        <dbReference type="ARBA" id="ARBA00022737"/>
    </source>
</evidence>
<evidence type="ECO:0000313" key="8">
    <source>
        <dbReference type="EMBL" id="OQD87179.1"/>
    </source>
</evidence>
<protein>
    <submittedName>
        <fullName evidence="8">Uncharacterized protein</fullName>
    </submittedName>
</protein>
<dbReference type="SUPFAM" id="SSF52266">
    <property type="entry name" value="SGNH hydrolase"/>
    <property type="match status" value="1"/>
</dbReference>
<sequence length="1459" mass="158932">MSLSLQHIDTCVPVAALKAFGWNDRRFVFEGQGLYFRVIDDATGVVSAQIQAFKRNNVHGFITLNQRSTDHGTGHIQMIVWGGRSVRAIDLFMGPGTEVSLSTSSAEFYAPDWIMSGCASAENGHHGAFMITANNAIIGLELRNREDSKRETIISIHQLATSVKSILYSAHVIALSPFHVLMASGTVFGEIIVWSCFLNGSGISQVNAVASIHHFFTGHDGSIFDVRISPQIVSLNAGQSGRLLASCSDDRTVRIWDISDCERKTAQDPSAYSTDGYDLRSTGFGLVEEGEKGVGSESCVVQAFGHIARIWGVHFRSIQHDDQTGVGLVSRGEDSTCIMWDLTWQSISGGSTQYNLNQTSSLHPHYGKHIWSLDLCRLGSETIVYTGGADGALKSFSIEENDDRFQDIHTFPVDQPSSLQKRPHKSQGLKASAFVSHDCLLGCSAQGQVQLGYLNGMETNITWKELCIQPELASWVLMTSEPRKGLALISNARGLIRLYNHSTKSIVEITELGTRPLNMFFLEAQAPETETSDPFKGFTFLVCYTAEEKITLVTVSDRNSNCPNVQTSTIGVPPSFVAASAALVFNGQYLAVGSKGGGLGIFETFNADIGSWPVFFDRRVHGKDFVNHLSLISSVAGANGSRVEYLLSCGRDGTYCVHELELREDREQAVSMQTVHRTASLVGGNIEGGYFDKTTGHFMLYGFRSQDFVLRNESKLTDVVTVASGGFRRAWAFHPGTKDSDALFTWRDQGALQTTRIRHDARCLLRAGAHGRELKSVDVCNPIGGGQPLLATGAEDTTVRLFKSAPSTTATSRTAFECLRVLDTHRSGIQQVTWSKDGRYLFTSAAYEEFFVWRIREVPSFGIATKLIAASPKEDADSDLRIPSFDILEVEDYDGKQSFIVCLALANSTLKIFHFSPSNEGSFTLLASGRYTTNCLTQAHFLVKDSSVSLITAATDGHFTFWDLTSTLEPFYTITQSSLKAKKPLDGFSFSPESITCESRYQIHSNSIKALELVPISETNTVIVAGGDDNSISVSLLTTPSGSGVSAQVTTVSIPDAHAAAVTAVKVLSQHVSRDVASNIQSAKITVASSGNDHRVKVWAITVDPTQLGTQGITLEFLLDRYSSVADISSLGLIHGSGRDPSAESDVSALKENQAKLVYTDHLFNLMKHLSSIIAGVGIVAAGPLQHRATQTYFFTFGDSYTQSNFDVNGTQPSSSNPMGNPNIGTGTSSGGLNWVEYLTTVDNASLVLSYNLAIGGATIDNRIVSAPYTDMTTQLGYFEASYSQRPASAPWSASDTVFGFWIGINDIGSAYSSNDASVLVPKLMAQYESLVGEIYANGGRKFLFLNVPPTSRSPLFLDQGTDVVNAHAAWVTAYNKGLQSMIKSFKSNHSGTTTVLYDTWSFMTKVLDSPQKYGYPNATCINEDGTSCVWYNNYHPGYKYHQLQAADMKQYLKTFGAW</sequence>